<dbReference type="GO" id="GO:0051301">
    <property type="term" value="P:cell division"/>
    <property type="evidence" value="ECO:0007669"/>
    <property type="project" value="UniProtKB-KW"/>
</dbReference>
<comment type="caution">
    <text evidence="9">The sequence shown here is derived from an EMBL/GenBank/DDBJ whole genome shotgun (WGS) entry which is preliminary data.</text>
</comment>
<evidence type="ECO:0000256" key="5">
    <source>
        <dbReference type="ARBA" id="ARBA00022989"/>
    </source>
</evidence>
<dbReference type="PANTHER" id="PTHR37820">
    <property type="entry name" value="CELL DIVISION PROTEIN DIVIB"/>
    <property type="match status" value="1"/>
</dbReference>
<evidence type="ECO:0000313" key="9">
    <source>
        <dbReference type="EMBL" id="NDL59190.1"/>
    </source>
</evidence>
<keyword evidence="4" id="KW-0812">Transmembrane</keyword>
<evidence type="ECO:0000256" key="6">
    <source>
        <dbReference type="ARBA" id="ARBA00023136"/>
    </source>
</evidence>
<dbReference type="Proteomes" id="UP000460435">
    <property type="component" value="Unassembled WGS sequence"/>
</dbReference>
<evidence type="ECO:0000256" key="7">
    <source>
        <dbReference type="ARBA" id="ARBA00023306"/>
    </source>
</evidence>
<organism evidence="9 10">
    <name type="scientific">Phytoactinopolyspora mesophila</name>
    <dbReference type="NCBI Taxonomy" id="2650750"/>
    <lineage>
        <taxon>Bacteria</taxon>
        <taxon>Bacillati</taxon>
        <taxon>Actinomycetota</taxon>
        <taxon>Actinomycetes</taxon>
        <taxon>Jiangellales</taxon>
        <taxon>Jiangellaceae</taxon>
        <taxon>Phytoactinopolyspora</taxon>
    </lineage>
</organism>
<feature type="domain" description="POTRA" evidence="8">
    <location>
        <begin position="50"/>
        <end position="118"/>
    </location>
</feature>
<keyword evidence="2" id="KW-1003">Cell membrane</keyword>
<keyword evidence="7" id="KW-0131">Cell cycle</keyword>
<evidence type="ECO:0000256" key="3">
    <source>
        <dbReference type="ARBA" id="ARBA00022618"/>
    </source>
</evidence>
<dbReference type="AlphaFoldDB" id="A0A7K3M7N2"/>
<dbReference type="InterPro" id="IPR005548">
    <property type="entry name" value="Cell_div_FtsQ/DivIB_C"/>
</dbReference>
<evidence type="ECO:0000256" key="1">
    <source>
        <dbReference type="ARBA" id="ARBA00004370"/>
    </source>
</evidence>
<proteinExistence type="predicted"/>
<reference evidence="9 10" key="1">
    <citation type="submission" date="2019-11" db="EMBL/GenBank/DDBJ databases">
        <authorList>
            <person name="Li X.-J."/>
            <person name="Feng X.-M."/>
        </authorList>
    </citation>
    <scope>NUCLEOTIDE SEQUENCE [LARGE SCALE GENOMIC DNA]</scope>
    <source>
        <strain evidence="9 10">XMNu-373</strain>
    </source>
</reference>
<gene>
    <name evidence="9" type="ORF">F7O44_19150</name>
</gene>
<keyword evidence="6" id="KW-0472">Membrane</keyword>
<dbReference type="GO" id="GO:0005886">
    <property type="term" value="C:plasma membrane"/>
    <property type="evidence" value="ECO:0007669"/>
    <property type="project" value="TreeGrafter"/>
</dbReference>
<dbReference type="Pfam" id="PF08478">
    <property type="entry name" value="POTRA_1"/>
    <property type="match status" value="1"/>
</dbReference>
<keyword evidence="5" id="KW-1133">Transmembrane helix</keyword>
<name>A0A7K3M7N2_9ACTN</name>
<accession>A0A7K3M7N2</accession>
<dbReference type="PANTHER" id="PTHR37820:SF1">
    <property type="entry name" value="CELL DIVISION PROTEIN FTSQ"/>
    <property type="match status" value="1"/>
</dbReference>
<dbReference type="Pfam" id="PF03799">
    <property type="entry name" value="FtsQ_DivIB_C"/>
    <property type="match status" value="1"/>
</dbReference>
<dbReference type="EMBL" id="WLZY01000007">
    <property type="protein sequence ID" value="NDL59190.1"/>
    <property type="molecule type" value="Genomic_DNA"/>
</dbReference>
<dbReference type="PROSITE" id="PS51779">
    <property type="entry name" value="POTRA"/>
    <property type="match status" value="1"/>
</dbReference>
<comment type="subcellular location">
    <subcellularLocation>
        <location evidence="1">Membrane</location>
    </subcellularLocation>
</comment>
<dbReference type="Gene3D" id="3.10.20.310">
    <property type="entry name" value="membrane protein fhac"/>
    <property type="match status" value="1"/>
</dbReference>
<evidence type="ECO:0000259" key="8">
    <source>
        <dbReference type="PROSITE" id="PS51779"/>
    </source>
</evidence>
<sequence length="245" mass="26060">MSGTRSVSAERFAARLRQRRKRRVGLALLALFGAAVVGAGGWLVGWSSVLAVQDVRITGVEDEKSDEVSAVAEVPIGVPLIRVDSGEVADRVRGLPEVGDVRIKRSWPSTLTIAVEPRIAEAAVPDGSRWWSVDESGTLFDRSDQPADGVPVLIAPTEDSAVLARAIGVEVLTGLPARVEEIVASVEVESAADVRLILDDDVTVRWGTADRGEDKAAALLALIEDQEEQPSGYDVSAPDRPVVVP</sequence>
<dbReference type="RefSeq" id="WP_162451908.1">
    <property type="nucleotide sequence ID" value="NZ_WLZY01000007.1"/>
</dbReference>
<protein>
    <submittedName>
        <fullName evidence="9">FtsQ-type POTRA domain-containing protein</fullName>
    </submittedName>
</protein>
<evidence type="ECO:0000313" key="10">
    <source>
        <dbReference type="Proteomes" id="UP000460435"/>
    </source>
</evidence>
<evidence type="ECO:0000256" key="4">
    <source>
        <dbReference type="ARBA" id="ARBA00022692"/>
    </source>
</evidence>
<keyword evidence="3" id="KW-0132">Cell division</keyword>
<dbReference type="InterPro" id="IPR034746">
    <property type="entry name" value="POTRA"/>
</dbReference>
<dbReference type="InterPro" id="IPR013685">
    <property type="entry name" value="POTRA_FtsQ_type"/>
</dbReference>
<evidence type="ECO:0000256" key="2">
    <source>
        <dbReference type="ARBA" id="ARBA00022475"/>
    </source>
</evidence>
<keyword evidence="10" id="KW-1185">Reference proteome</keyword>
<dbReference type="InterPro" id="IPR050487">
    <property type="entry name" value="FtsQ_DivIB"/>
</dbReference>